<dbReference type="Proteomes" id="UP000009273">
    <property type="component" value="Segment"/>
</dbReference>
<proteinExistence type="predicted"/>
<dbReference type="EMBL" id="JN638751">
    <property type="protein sequence ID" value="AEO93892.1"/>
    <property type="molecule type" value="Genomic_DNA"/>
</dbReference>
<dbReference type="GeneID" id="18563857"/>
<accession>G3MB29</accession>
<evidence type="ECO:0000313" key="2">
    <source>
        <dbReference type="Proteomes" id="UP000009273"/>
    </source>
</evidence>
<gene>
    <name evidence="1" type="primary">649</name>
    <name evidence="1" type="ORF">G_649</name>
</gene>
<dbReference type="KEGG" id="vg:18563857"/>
<evidence type="ECO:0000313" key="1">
    <source>
        <dbReference type="EMBL" id="AEO93892.1"/>
    </source>
</evidence>
<organism evidence="1 2">
    <name type="scientific">Bacillus phage G</name>
    <dbReference type="NCBI Taxonomy" id="2884420"/>
    <lineage>
        <taxon>Viruses</taxon>
        <taxon>Duplodnaviria</taxon>
        <taxon>Heunggongvirae</taxon>
        <taxon>Uroviricota</taxon>
        <taxon>Caudoviricetes</taxon>
        <taxon>Donellivirus</taxon>
        <taxon>Donellivirus gee</taxon>
    </lineage>
</organism>
<reference evidence="1 2" key="1">
    <citation type="submission" date="2011-09" db="EMBL/GenBank/DDBJ databases">
        <authorList>
            <person name="Pope W.H."/>
            <person name="Pedulla M.L."/>
            <person name="Ford M.E."/>
            <person name="Peebles C.L."/>
            <person name="Hatfull G.H."/>
            <person name="Hendrix R.W."/>
        </authorList>
    </citation>
    <scope>NUCLEOTIDE SEQUENCE [LARGE SCALE GENOMIC DNA]</scope>
    <source>
        <strain evidence="1">G</strain>
    </source>
</reference>
<sequence length="124" mass="13960">MEMFQKFNELSKLNTGDKVKLTNGEVAVFTKLKRKNFEGTIDDKAFNIPIEMFVEVIETVDVNAKDGEIVSLKKGEPFFINKNGNALLFTFEKIENGRIIGINPVSKSRTRIDKSLYAGKVEGI</sequence>
<keyword evidence="2" id="KW-1185">Reference proteome</keyword>
<dbReference type="RefSeq" id="YP_009015941.1">
    <property type="nucleotide sequence ID" value="NC_023719.1"/>
</dbReference>
<name>G3MB29_9CAUD</name>
<protein>
    <submittedName>
        <fullName evidence="1">Gp649</fullName>
    </submittedName>
</protein>